<evidence type="ECO:0000256" key="3">
    <source>
        <dbReference type="ARBA" id="ARBA00023004"/>
    </source>
</evidence>
<dbReference type="SUPFAM" id="SSF50692">
    <property type="entry name" value="ADC-like"/>
    <property type="match status" value="1"/>
</dbReference>
<evidence type="ECO:0000256" key="1">
    <source>
        <dbReference type="ARBA" id="ARBA00010312"/>
    </source>
</evidence>
<dbReference type="AlphaFoldDB" id="A0A1M6XQ85"/>
<proteinExistence type="inferred from homology"/>
<evidence type="ECO:0000313" key="6">
    <source>
        <dbReference type="EMBL" id="SHL08073.1"/>
    </source>
</evidence>
<dbReference type="PROSITE" id="PS51669">
    <property type="entry name" value="4FE4S_MOW_BIS_MGD"/>
    <property type="match status" value="1"/>
</dbReference>
<dbReference type="Pfam" id="PF01568">
    <property type="entry name" value="Molydop_binding"/>
    <property type="match status" value="1"/>
</dbReference>
<dbReference type="Gene3D" id="2.20.25.90">
    <property type="entry name" value="ADC-like domains"/>
    <property type="match status" value="1"/>
</dbReference>
<organism evidence="6 7">
    <name type="scientific">Pseudonocardia thermophila</name>
    <dbReference type="NCBI Taxonomy" id="1848"/>
    <lineage>
        <taxon>Bacteria</taxon>
        <taxon>Bacillati</taxon>
        <taxon>Actinomycetota</taxon>
        <taxon>Actinomycetes</taxon>
        <taxon>Pseudonocardiales</taxon>
        <taxon>Pseudonocardiaceae</taxon>
        <taxon>Pseudonocardia</taxon>
    </lineage>
</organism>
<keyword evidence="2" id="KW-0479">Metal-binding</keyword>
<dbReference type="SMART" id="SM00926">
    <property type="entry name" value="Molybdop_Fe4S4"/>
    <property type="match status" value="1"/>
</dbReference>
<dbReference type="Gene3D" id="2.40.40.20">
    <property type="match status" value="1"/>
</dbReference>
<dbReference type="GO" id="GO:0046872">
    <property type="term" value="F:metal ion binding"/>
    <property type="evidence" value="ECO:0007669"/>
    <property type="project" value="UniProtKB-KW"/>
</dbReference>
<dbReference type="GO" id="GO:0016491">
    <property type="term" value="F:oxidoreductase activity"/>
    <property type="evidence" value="ECO:0007669"/>
    <property type="project" value="InterPro"/>
</dbReference>
<dbReference type="InterPro" id="IPR006963">
    <property type="entry name" value="Mopterin_OxRdtase_4Fe-4S_dom"/>
</dbReference>
<gene>
    <name evidence="6" type="ORF">SAMN05443637_117138</name>
</gene>
<dbReference type="Gene3D" id="3.40.228.10">
    <property type="entry name" value="Dimethylsulfoxide Reductase, domain 2"/>
    <property type="match status" value="1"/>
</dbReference>
<evidence type="ECO:0000256" key="2">
    <source>
        <dbReference type="ARBA" id="ARBA00022723"/>
    </source>
</evidence>
<evidence type="ECO:0000259" key="5">
    <source>
        <dbReference type="PROSITE" id="PS51669"/>
    </source>
</evidence>
<keyword evidence="3" id="KW-0408">Iron</keyword>
<dbReference type="GO" id="GO:0043546">
    <property type="term" value="F:molybdopterin cofactor binding"/>
    <property type="evidence" value="ECO:0007669"/>
    <property type="project" value="InterPro"/>
</dbReference>
<dbReference type="CDD" id="cd02775">
    <property type="entry name" value="MopB_CT"/>
    <property type="match status" value="1"/>
</dbReference>
<dbReference type="GO" id="GO:0051536">
    <property type="term" value="F:iron-sulfur cluster binding"/>
    <property type="evidence" value="ECO:0007669"/>
    <property type="project" value="UniProtKB-KW"/>
</dbReference>
<dbReference type="Pfam" id="PF04879">
    <property type="entry name" value="Molybdop_Fe4S4"/>
    <property type="match status" value="1"/>
</dbReference>
<keyword evidence="4" id="KW-0411">Iron-sulfur</keyword>
<dbReference type="SUPFAM" id="SSF53706">
    <property type="entry name" value="Formate dehydrogenase/DMSO reductase, domains 1-3"/>
    <property type="match status" value="1"/>
</dbReference>
<comment type="similarity">
    <text evidence="1">Belongs to the prokaryotic molybdopterin-containing oxidoreductase family.</text>
</comment>
<dbReference type="PANTHER" id="PTHR43742">
    <property type="entry name" value="TRIMETHYLAMINE-N-OXIDE REDUCTASE"/>
    <property type="match status" value="1"/>
</dbReference>
<reference evidence="6 7" key="1">
    <citation type="submission" date="2016-11" db="EMBL/GenBank/DDBJ databases">
        <authorList>
            <person name="Jaros S."/>
            <person name="Januszkiewicz K."/>
            <person name="Wedrychowicz H."/>
        </authorList>
    </citation>
    <scope>NUCLEOTIDE SEQUENCE [LARGE SCALE GENOMIC DNA]</scope>
    <source>
        <strain evidence="6 7">DSM 43832</strain>
    </source>
</reference>
<accession>A0A1M6XQ85</accession>
<dbReference type="Pfam" id="PF00384">
    <property type="entry name" value="Molybdopterin"/>
    <property type="match status" value="1"/>
</dbReference>
<feature type="domain" description="4Fe-4S Mo/W bis-MGD-type" evidence="5">
    <location>
        <begin position="2"/>
        <end position="58"/>
    </location>
</feature>
<name>A0A1M6XQ85_PSETH</name>
<dbReference type="InterPro" id="IPR050612">
    <property type="entry name" value="Prok_Mopterin_Oxidored"/>
</dbReference>
<protein>
    <submittedName>
        <fullName evidence="6">Anaerobic selenocysteine-containing dehydrogenase</fullName>
    </submittedName>
</protein>
<evidence type="ECO:0000256" key="4">
    <source>
        <dbReference type="ARBA" id="ARBA00023014"/>
    </source>
</evidence>
<evidence type="ECO:0000313" key="7">
    <source>
        <dbReference type="Proteomes" id="UP000184363"/>
    </source>
</evidence>
<dbReference type="InterPro" id="IPR006657">
    <property type="entry name" value="MoPterin_dinucl-bd_dom"/>
</dbReference>
<dbReference type="PANTHER" id="PTHR43742:SF2">
    <property type="entry name" value="ASSIMILATORY NITRATE REDUCTASE CATALYTIC SUBUNIT"/>
    <property type="match status" value="1"/>
</dbReference>
<sequence>MVATHTSTCRACVNMCPTVVEVVDGRLVSVAGDRDNPVFRGYTCVKGRSQPYYHNHPDRLLTPRKRLPDGRYLPISSETAMDEIAERLQAIVADHGPRAVASYFGSMIITNPLTQPVQLAFMQALGSPLTFHPGTLDKPGKPIAAALLGAWQAPLQGYDRADVALLIGLNPAQSHYGVPCGAPSTWLGERLRAGMQLIVIDPRETELARRATLHLQPMPGHDVAILAAMIRVVLVEGLGDREFVDRYVGGVEELRAAVDPFTPAVVGRWAGIPADRIVEAARIFATAGRGYAAAGVGPGFADSSTLVEYLVLVLETLCGHWLRAGERVERAPTLVAAPRYVAQPSGPRPAYGFGVRMRATGLGATAAGLPTGVLADEMLLDGEDRVRALISCGGNPVSAWPDQQKVIEALDRLDLLVQIDPWMSATARLADYVLAPKMFYEVASATFPTDMMMLMPTWYGPERSYAQYTPAVAEPPAGADVIEEWEFFHGLARRMGLQLHLSAMFAAEVEPWRIDLEHKPTSEELIEVLAAGGRVPLDEVKRHPHGAVFPEPAVYVEEPDPGVTHRMQVAHQQMVRHLGEVWDREVRAAATGGGPRPDGSGFRLVHRRVQHTYNSTGVEPAPPALRHPRFNPAHLHPEDLAMLGLRDGDEIVVRSARAGIPAVVRADPTLRRGLVGMAHGFGGAPERDSEYPRMGACTGRLLDAADLADPYVGMPRIGNVEVTIIRRKRPRVR</sequence>
<dbReference type="RefSeq" id="WP_084755547.1">
    <property type="nucleotide sequence ID" value="NZ_FRAP01000017.1"/>
</dbReference>
<dbReference type="Gene3D" id="3.40.50.740">
    <property type="match status" value="1"/>
</dbReference>
<dbReference type="InterPro" id="IPR009010">
    <property type="entry name" value="Asp_de-COase-like_dom_sf"/>
</dbReference>
<dbReference type="EMBL" id="FRAP01000017">
    <property type="protein sequence ID" value="SHL08073.1"/>
    <property type="molecule type" value="Genomic_DNA"/>
</dbReference>
<dbReference type="STRING" id="1848.SAMN05443637_117138"/>
<keyword evidence="7" id="KW-1185">Reference proteome</keyword>
<dbReference type="InterPro" id="IPR006656">
    <property type="entry name" value="Mopterin_OxRdtase"/>
</dbReference>
<dbReference type="Proteomes" id="UP000184363">
    <property type="component" value="Unassembled WGS sequence"/>
</dbReference>